<dbReference type="GO" id="GO:0006260">
    <property type="term" value="P:DNA replication"/>
    <property type="evidence" value="ECO:0007669"/>
    <property type="project" value="UniProtKB-KW"/>
</dbReference>
<dbReference type="InterPro" id="IPR000989">
    <property type="entry name" value="Rep"/>
</dbReference>
<keyword evidence="2" id="KW-0235">DNA replication</keyword>
<dbReference type="Proteomes" id="UP000276980">
    <property type="component" value="Plasmid pIC001D"/>
</dbReference>
<keyword evidence="3" id="KW-0614">Plasmid</keyword>
<protein>
    <submittedName>
        <fullName evidence="3">Rolling circle replication protein, Rep63 protein</fullName>
    </submittedName>
</protein>
<geneLocation type="plasmid" evidence="4">
    <name>pic001d</name>
</geneLocation>
<sequence length="393" mass="45962">MNTFYGENPPASSPNWVKNSRLLGIQTKTHVMPTPQGFQRVHDYLLQDQSRILLPKERVSKCRRFRIDKTKPRTVMYNENRKKAHYGNVQICGSIWTCPVCAKQITEKRRQELKTGLEKWKNVHHRSVYLLTLTFSHTKEQPLKMLLEGLRKAMKRFYETTKVQSIFKKLAVEYKIKGLEVTYGQNGWHPHHHVLLLVNHHDLRFKDYIKELTELWIKACVKSGLNAPSMQHGLDLRNGYYAEQYVSKWGIEDEVTKGHTKKGRNGGYTPFDLLNMSIQDEEIYGKKPSKLWQEFAIAMKGARQLEWGRGLKKYLEIEEKTDEELAEETDKASITLTPVEDLIFHLLCKFQMRHQYLEAVQNDYESGCFGNGSADRLVNEIVNREIKELENAY</sequence>
<proteinExistence type="inferred from homology"/>
<comment type="similarity">
    <text evidence="1">Belongs to the Gram-positive plasmids replication protein type 1 family.</text>
</comment>
<evidence type="ECO:0000313" key="3">
    <source>
        <dbReference type="EMBL" id="AZN65875.1"/>
    </source>
</evidence>
<gene>
    <name evidence="3" type="ORF">CFH90_18370</name>
</gene>
<dbReference type="Pfam" id="PF01446">
    <property type="entry name" value="Rep_1"/>
    <property type="match status" value="1"/>
</dbReference>
<evidence type="ECO:0000256" key="1">
    <source>
        <dbReference type="ARBA" id="ARBA00008909"/>
    </source>
</evidence>
<accession>A0A3Q8XG70</accession>
<organism evidence="3 4">
    <name type="scientific">Acinetobacter johnsonii</name>
    <dbReference type="NCBI Taxonomy" id="40214"/>
    <lineage>
        <taxon>Bacteria</taxon>
        <taxon>Pseudomonadati</taxon>
        <taxon>Pseudomonadota</taxon>
        <taxon>Gammaproteobacteria</taxon>
        <taxon>Moraxellales</taxon>
        <taxon>Moraxellaceae</taxon>
        <taxon>Acinetobacter</taxon>
    </lineage>
</organism>
<dbReference type="AlphaFoldDB" id="A0A3Q8XG70"/>
<dbReference type="EMBL" id="CP022302">
    <property type="protein sequence ID" value="AZN65875.1"/>
    <property type="molecule type" value="Genomic_DNA"/>
</dbReference>
<evidence type="ECO:0000256" key="2">
    <source>
        <dbReference type="ARBA" id="ARBA00022705"/>
    </source>
</evidence>
<reference evidence="3 4" key="1">
    <citation type="submission" date="2017-06" db="EMBL/GenBank/DDBJ databases">
        <title>Complete Genome Sequence of the Carbazole-Degrading Bacterium Acinetobacter johnsonii IC001.</title>
        <authorList>
            <person name="Vejarano F."/>
            <person name="Suzuki-Minakuchi C."/>
            <person name="Ohtsubo Y."/>
            <person name="Tsuda M."/>
            <person name="Okada K."/>
            <person name="Nojiri H."/>
        </authorList>
    </citation>
    <scope>NUCLEOTIDE SEQUENCE [LARGE SCALE GENOMIC DNA]</scope>
    <source>
        <strain evidence="3 4">IC001</strain>
        <plasmid evidence="4">pic001d</plasmid>
    </source>
</reference>
<dbReference type="GO" id="GO:0003677">
    <property type="term" value="F:DNA binding"/>
    <property type="evidence" value="ECO:0007669"/>
    <property type="project" value="InterPro"/>
</dbReference>
<name>A0A3Q8XG70_ACIJO</name>
<evidence type="ECO:0000313" key="4">
    <source>
        <dbReference type="Proteomes" id="UP000276980"/>
    </source>
</evidence>